<proteinExistence type="predicted"/>
<name>A0A975PF11_9BACT</name>
<dbReference type="EMBL" id="CP073100">
    <property type="protein sequence ID" value="QUE51759.1"/>
    <property type="molecule type" value="Genomic_DNA"/>
</dbReference>
<evidence type="ECO:0000256" key="1">
    <source>
        <dbReference type="SAM" id="MobiDB-lite"/>
    </source>
</evidence>
<accession>A0A975PF11</accession>
<gene>
    <name evidence="2" type="ORF">KBB96_02450</name>
</gene>
<keyword evidence="3" id="KW-1185">Reference proteome</keyword>
<evidence type="ECO:0000313" key="3">
    <source>
        <dbReference type="Proteomes" id="UP000676169"/>
    </source>
</evidence>
<evidence type="ECO:0000313" key="2">
    <source>
        <dbReference type="EMBL" id="QUE51759.1"/>
    </source>
</evidence>
<organism evidence="2 3">
    <name type="scientific">Luteolibacter ambystomatis</name>
    <dbReference type="NCBI Taxonomy" id="2824561"/>
    <lineage>
        <taxon>Bacteria</taxon>
        <taxon>Pseudomonadati</taxon>
        <taxon>Verrucomicrobiota</taxon>
        <taxon>Verrucomicrobiia</taxon>
        <taxon>Verrucomicrobiales</taxon>
        <taxon>Verrucomicrobiaceae</taxon>
        <taxon>Luteolibacter</taxon>
    </lineage>
</organism>
<sequence>MPPSVRPLRPHNGGSQGGNDSAFDHNRSINLTGNVGENRDINLSITGIGPTFNSECIIGDGTILSVQYNTVETENAIQVNYSIGLQVEVKTGNRSDYRNLTFNGRVLCKEGTPVQIYKNGSQTLSLGVDPAKKDDEKK</sequence>
<dbReference type="RefSeq" id="WP_211631901.1">
    <property type="nucleotide sequence ID" value="NZ_CP073100.1"/>
</dbReference>
<dbReference type="AlphaFoldDB" id="A0A975PF11"/>
<protein>
    <submittedName>
        <fullName evidence="2">Uncharacterized protein</fullName>
    </submittedName>
</protein>
<reference evidence="2" key="1">
    <citation type="submission" date="2021-04" db="EMBL/GenBank/DDBJ databases">
        <title>Luteolibacter sp. 32A isolated from the skin of an Anderson's salamander (Ambystoma andersonii).</title>
        <authorList>
            <person name="Spergser J."/>
            <person name="Busse H.-J."/>
        </authorList>
    </citation>
    <scope>NUCLEOTIDE SEQUENCE</scope>
    <source>
        <strain evidence="2">32A</strain>
    </source>
</reference>
<feature type="region of interest" description="Disordered" evidence="1">
    <location>
        <begin position="1"/>
        <end position="28"/>
    </location>
</feature>
<dbReference type="Proteomes" id="UP000676169">
    <property type="component" value="Chromosome"/>
</dbReference>
<dbReference type="KEGG" id="lamb:KBB96_02450"/>